<dbReference type="InterPro" id="IPR009057">
    <property type="entry name" value="Homeodomain-like_sf"/>
</dbReference>
<dbReference type="Gene3D" id="1.10.10.60">
    <property type="entry name" value="Homeodomain-like"/>
    <property type="match status" value="1"/>
</dbReference>
<sequence>MNDKASVIIDRQLIKRLIRQELEPTLLNMESQPDLSWVMPMVKDELFKAVLAHTNGNQSKAARILGINRGNYTKKIQRIKHSTTELPK</sequence>
<dbReference type="OrthoDB" id="9802388at2"/>
<proteinExistence type="predicted"/>
<reference evidence="2 3" key="1">
    <citation type="submission" date="2018-08" db="EMBL/GenBank/DDBJ databases">
        <title>Vibrio isolated from the Eastern China Marginal Seas.</title>
        <authorList>
            <person name="Li Y."/>
        </authorList>
    </citation>
    <scope>NUCLEOTIDE SEQUENCE [LARGE SCALE GENOMIC DNA]</scope>
    <source>
        <strain evidence="2 3">BEI233</strain>
    </source>
</reference>
<evidence type="ECO:0000313" key="2">
    <source>
        <dbReference type="EMBL" id="RJX68684.1"/>
    </source>
</evidence>
<dbReference type="GO" id="GO:0043565">
    <property type="term" value="F:sequence-specific DNA binding"/>
    <property type="evidence" value="ECO:0007669"/>
    <property type="project" value="InterPro"/>
</dbReference>
<dbReference type="Pfam" id="PF02954">
    <property type="entry name" value="HTH_8"/>
    <property type="match status" value="1"/>
</dbReference>
<dbReference type="SUPFAM" id="SSF46689">
    <property type="entry name" value="Homeodomain-like"/>
    <property type="match status" value="1"/>
</dbReference>
<dbReference type="RefSeq" id="WP_120033684.1">
    <property type="nucleotide sequence ID" value="NZ_QVMU01000019.1"/>
</dbReference>
<keyword evidence="3" id="KW-1185">Reference proteome</keyword>
<gene>
    <name evidence="2" type="ORF">DZ860_16960</name>
</gene>
<name>A0A3A6Q9W4_9VIBR</name>
<dbReference type="PRINTS" id="PR01590">
    <property type="entry name" value="HTHFIS"/>
</dbReference>
<comment type="caution">
    <text evidence="2">The sequence shown here is derived from an EMBL/GenBank/DDBJ whole genome shotgun (WGS) entry which is preliminary data.</text>
</comment>
<dbReference type="InterPro" id="IPR002197">
    <property type="entry name" value="HTH_Fis"/>
</dbReference>
<feature type="domain" description="DNA binding HTH" evidence="1">
    <location>
        <begin position="45"/>
        <end position="78"/>
    </location>
</feature>
<accession>A0A3A6Q9W4</accession>
<evidence type="ECO:0000259" key="1">
    <source>
        <dbReference type="Pfam" id="PF02954"/>
    </source>
</evidence>
<dbReference type="EMBL" id="QVMU01000019">
    <property type="protein sequence ID" value="RJX68684.1"/>
    <property type="molecule type" value="Genomic_DNA"/>
</dbReference>
<dbReference type="AlphaFoldDB" id="A0A3A6Q9W4"/>
<evidence type="ECO:0000313" key="3">
    <source>
        <dbReference type="Proteomes" id="UP000273252"/>
    </source>
</evidence>
<dbReference type="Proteomes" id="UP000273252">
    <property type="component" value="Unassembled WGS sequence"/>
</dbReference>
<protein>
    <recommendedName>
        <fullName evidence="1">DNA binding HTH domain-containing protein</fullName>
    </recommendedName>
</protein>
<organism evidence="2 3">
    <name type="scientific">Vibrio sinensis</name>
    <dbReference type="NCBI Taxonomy" id="2302434"/>
    <lineage>
        <taxon>Bacteria</taxon>
        <taxon>Pseudomonadati</taxon>
        <taxon>Pseudomonadota</taxon>
        <taxon>Gammaproteobacteria</taxon>
        <taxon>Vibrionales</taxon>
        <taxon>Vibrionaceae</taxon>
        <taxon>Vibrio</taxon>
    </lineage>
</organism>